<evidence type="ECO:0000313" key="3">
    <source>
        <dbReference type="Proteomes" id="UP001457282"/>
    </source>
</evidence>
<evidence type="ECO:0000256" key="1">
    <source>
        <dbReference type="SAM" id="MobiDB-lite"/>
    </source>
</evidence>
<comment type="caution">
    <text evidence="2">The sequence shown here is derived from an EMBL/GenBank/DDBJ whole genome shotgun (WGS) entry which is preliminary data.</text>
</comment>
<dbReference type="AlphaFoldDB" id="A0AAW1VZK6"/>
<protein>
    <submittedName>
        <fullName evidence="2">Uncharacterized protein</fullName>
    </submittedName>
</protein>
<organism evidence="2 3">
    <name type="scientific">Rubus argutus</name>
    <name type="common">Southern blackberry</name>
    <dbReference type="NCBI Taxonomy" id="59490"/>
    <lineage>
        <taxon>Eukaryota</taxon>
        <taxon>Viridiplantae</taxon>
        <taxon>Streptophyta</taxon>
        <taxon>Embryophyta</taxon>
        <taxon>Tracheophyta</taxon>
        <taxon>Spermatophyta</taxon>
        <taxon>Magnoliopsida</taxon>
        <taxon>eudicotyledons</taxon>
        <taxon>Gunneridae</taxon>
        <taxon>Pentapetalae</taxon>
        <taxon>rosids</taxon>
        <taxon>fabids</taxon>
        <taxon>Rosales</taxon>
        <taxon>Rosaceae</taxon>
        <taxon>Rosoideae</taxon>
        <taxon>Rosoideae incertae sedis</taxon>
        <taxon>Rubus</taxon>
    </lineage>
</organism>
<feature type="compositionally biased region" description="Polar residues" evidence="1">
    <location>
        <begin position="8"/>
        <end position="24"/>
    </location>
</feature>
<dbReference type="EMBL" id="JBEDUW010000007">
    <property type="protein sequence ID" value="KAK9912566.1"/>
    <property type="molecule type" value="Genomic_DNA"/>
</dbReference>
<name>A0AAW1VZK6_RUBAR</name>
<dbReference type="Proteomes" id="UP001457282">
    <property type="component" value="Unassembled WGS sequence"/>
</dbReference>
<feature type="compositionally biased region" description="Polar residues" evidence="1">
    <location>
        <begin position="54"/>
        <end position="71"/>
    </location>
</feature>
<feature type="region of interest" description="Disordered" evidence="1">
    <location>
        <begin position="1"/>
        <end position="120"/>
    </location>
</feature>
<gene>
    <name evidence="2" type="ORF">M0R45_036427</name>
</gene>
<keyword evidence="3" id="KW-1185">Reference proteome</keyword>
<reference evidence="2 3" key="1">
    <citation type="journal article" date="2023" name="G3 (Bethesda)">
        <title>A chromosome-length genome assembly and annotation of blackberry (Rubus argutus, cv. 'Hillquist').</title>
        <authorList>
            <person name="Bruna T."/>
            <person name="Aryal R."/>
            <person name="Dudchenko O."/>
            <person name="Sargent D.J."/>
            <person name="Mead D."/>
            <person name="Buti M."/>
            <person name="Cavallini A."/>
            <person name="Hytonen T."/>
            <person name="Andres J."/>
            <person name="Pham M."/>
            <person name="Weisz D."/>
            <person name="Mascagni F."/>
            <person name="Usai G."/>
            <person name="Natali L."/>
            <person name="Bassil N."/>
            <person name="Fernandez G.E."/>
            <person name="Lomsadze A."/>
            <person name="Armour M."/>
            <person name="Olukolu B."/>
            <person name="Poorten T."/>
            <person name="Britton C."/>
            <person name="Davik J."/>
            <person name="Ashrafi H."/>
            <person name="Aiden E.L."/>
            <person name="Borodovsky M."/>
            <person name="Worthington M."/>
        </authorList>
    </citation>
    <scope>NUCLEOTIDE SEQUENCE [LARGE SCALE GENOMIC DNA]</scope>
    <source>
        <strain evidence="2">PI 553951</strain>
    </source>
</reference>
<proteinExistence type="predicted"/>
<evidence type="ECO:0000313" key="2">
    <source>
        <dbReference type="EMBL" id="KAK9912566.1"/>
    </source>
</evidence>
<accession>A0AAW1VZK6</accession>
<sequence length="214" mass="23713">MFLAPNLVASQLNRSYSGNNTSSLAEDIDTDGFDANEGVSTEFGNDVEVVNANGEGSSAISGANQQSQSTFAEGKDEDEQPLKKPLKKSQADVKGKKKKQVRQSTVSKQNGKKTKAFRYNIRKKDDDDDAQFEECVVNPKVVKKFNDMGFRGECSDDGGDLEELVSLCGSETEEDEDGNQLPKRFMKEVNSKPWIRLVDLKNPRFVVGQAFPRF</sequence>